<evidence type="ECO:0000313" key="4">
    <source>
        <dbReference type="Proteomes" id="UP000029585"/>
    </source>
</evidence>
<dbReference type="PANTHER" id="PTHR43401">
    <property type="entry name" value="L-THREONINE 3-DEHYDROGENASE"/>
    <property type="match status" value="1"/>
</dbReference>
<dbReference type="InterPro" id="IPR036291">
    <property type="entry name" value="NAD(P)-bd_dom_sf"/>
</dbReference>
<dbReference type="Gene3D" id="3.40.50.720">
    <property type="entry name" value="NAD(P)-binding Rossmann-like Domain"/>
    <property type="match status" value="1"/>
</dbReference>
<dbReference type="AlphaFoldDB" id="A0A096DFY5"/>
<dbReference type="Gene3D" id="3.90.180.10">
    <property type="entry name" value="Medium-chain alcohol dehydrogenases, catalytic domain"/>
    <property type="match status" value="1"/>
</dbReference>
<gene>
    <name evidence="3" type="ORF">HMPREF9460_01016</name>
</gene>
<dbReference type="GO" id="GO:0016491">
    <property type="term" value="F:oxidoreductase activity"/>
    <property type="evidence" value="ECO:0007669"/>
    <property type="project" value="UniProtKB-KW"/>
</dbReference>
<reference evidence="3 4" key="1">
    <citation type="submission" date="2011-08" db="EMBL/GenBank/DDBJ databases">
        <title>The Genome Sequence of Clostridium orbiscindens 1_3_50AFAA.</title>
        <authorList>
            <consortium name="The Broad Institute Genome Sequencing Platform"/>
            <person name="Earl A."/>
            <person name="Ward D."/>
            <person name="Feldgarden M."/>
            <person name="Gevers D."/>
            <person name="Daigneault M."/>
            <person name="Strauss J."/>
            <person name="Allen-Vercoe E."/>
            <person name="Young S.K."/>
            <person name="Zeng Q."/>
            <person name="Gargeya S."/>
            <person name="Fitzgerald M."/>
            <person name="Haas B."/>
            <person name="Abouelleil A."/>
            <person name="Alvarado L."/>
            <person name="Arachchi H.M."/>
            <person name="Berlin A."/>
            <person name="Brown A."/>
            <person name="Chapman S.B."/>
            <person name="Chen Z."/>
            <person name="Dunbar C."/>
            <person name="Freedman E."/>
            <person name="Gearin G."/>
            <person name="Gellesch M."/>
            <person name="Goldberg J."/>
            <person name="Griggs A."/>
            <person name="Gujja S."/>
            <person name="Heiman D."/>
            <person name="Howarth C."/>
            <person name="Larson L."/>
            <person name="Lui A."/>
            <person name="MacDonald P.J.P."/>
            <person name="Montmayeur A."/>
            <person name="Murphy C."/>
            <person name="Neiman D."/>
            <person name="Pearson M."/>
            <person name="Priest M."/>
            <person name="Roberts A."/>
            <person name="Saif S."/>
            <person name="Shea T."/>
            <person name="Shenoy N."/>
            <person name="Sisk P."/>
            <person name="Stolte C."/>
            <person name="Sykes S."/>
            <person name="Wortman J."/>
            <person name="Nusbaum C."/>
            <person name="Birren B."/>
        </authorList>
    </citation>
    <scope>NUCLEOTIDE SEQUENCE [LARGE SCALE GENOMIC DNA]</scope>
    <source>
        <strain evidence="3 4">1_3_50AFAA</strain>
    </source>
</reference>
<feature type="domain" description="L-erythro-3,5-diaminohexanoate dehydrogenase N-terminal" evidence="2">
    <location>
        <begin position="9"/>
        <end position="156"/>
    </location>
</feature>
<evidence type="ECO:0000313" key="3">
    <source>
        <dbReference type="EMBL" id="KGF56424.1"/>
    </source>
</evidence>
<proteinExistence type="predicted"/>
<sequence length="344" mass="36898">MRGDPYGSHRVISPKGLLPQAAERVDNSPTICSNEILIDVIALQPTATAFGRIKQECGGDVNRIAQEIQKIVDERGKFQDPVTKSGGILIGRIKEIGADLAGSTDAQVGDKIATLVSLSLTPLKINEITSIDVDTEQVFCKASAILFESGIYTKLPEDLGDQLSLALMDVAGAPAQVAVHVKAGDTVVVVGAGKAGLLCLAEAKKRVAPTGKVICMEYSPRQCEIVRSLGIADVVLEADAKKPLEALDIYQNALGDQLADFTVNTVSVPNTELATVLVTKDTGMVYFFSMSTDFAKASLGAEGIKKYVPMLIGNGYYPGHAEIAFDAVRREEKLRDYFTKRYCK</sequence>
<dbReference type="Pfam" id="PF26370">
    <property type="entry name" value="KDD_N"/>
    <property type="match status" value="1"/>
</dbReference>
<dbReference type="InterPro" id="IPR058932">
    <property type="entry name" value="KDD_N"/>
</dbReference>
<dbReference type="PATRIC" id="fig|742738.3.peg.1053"/>
<dbReference type="SUPFAM" id="SSF51735">
    <property type="entry name" value="NAD(P)-binding Rossmann-fold domains"/>
    <property type="match status" value="1"/>
</dbReference>
<evidence type="ECO:0000256" key="1">
    <source>
        <dbReference type="ARBA" id="ARBA00023002"/>
    </source>
</evidence>
<evidence type="ECO:0000259" key="2">
    <source>
        <dbReference type="Pfam" id="PF26370"/>
    </source>
</evidence>
<name>A0A096DFY5_FLAPL</name>
<keyword evidence="4" id="KW-1185">Reference proteome</keyword>
<dbReference type="HOGENOM" id="CLU_826176_0_0_9"/>
<dbReference type="Proteomes" id="UP000029585">
    <property type="component" value="Unassembled WGS sequence"/>
</dbReference>
<keyword evidence="1" id="KW-0560">Oxidoreductase</keyword>
<dbReference type="EMBL" id="ADLO01000041">
    <property type="protein sequence ID" value="KGF56424.1"/>
    <property type="molecule type" value="Genomic_DNA"/>
</dbReference>
<accession>A0A096DFY5</accession>
<dbReference type="eggNOG" id="COG1064">
    <property type="taxonomic scope" value="Bacteria"/>
</dbReference>
<dbReference type="InterPro" id="IPR050129">
    <property type="entry name" value="Zn_alcohol_dh"/>
</dbReference>
<dbReference type="PANTHER" id="PTHR43401:SF2">
    <property type="entry name" value="L-THREONINE 3-DEHYDROGENASE"/>
    <property type="match status" value="1"/>
</dbReference>
<comment type="caution">
    <text evidence="3">The sequence shown here is derived from an EMBL/GenBank/DDBJ whole genome shotgun (WGS) entry which is preliminary data.</text>
</comment>
<dbReference type="RefSeq" id="WP_024723188.1">
    <property type="nucleotide sequence ID" value="NZ_KN174162.1"/>
</dbReference>
<protein>
    <recommendedName>
        <fullName evidence="2">L-erythro-3,5-diaminohexanoate dehydrogenase N-terminal domain-containing protein</fullName>
    </recommendedName>
</protein>
<organism evidence="3 4">
    <name type="scientific">Flavonifractor plautii 1_3_50AFAA</name>
    <dbReference type="NCBI Taxonomy" id="742738"/>
    <lineage>
        <taxon>Bacteria</taxon>
        <taxon>Bacillati</taxon>
        <taxon>Bacillota</taxon>
        <taxon>Clostridia</taxon>
        <taxon>Eubacteriales</taxon>
        <taxon>Oscillospiraceae</taxon>
        <taxon>Flavonifractor</taxon>
    </lineage>
</organism>